<gene>
    <name evidence="2" type="ORF">Q664_22730</name>
</gene>
<comment type="caution">
    <text evidence="2">The sequence shown here is derived from an EMBL/GenBank/DDBJ whole genome shotgun (WGS) entry which is preliminary data.</text>
</comment>
<proteinExistence type="predicted"/>
<dbReference type="PANTHER" id="PTHR21197:SF0">
    <property type="entry name" value="UDP-GALACTOPYRANOSE MUTASE"/>
    <property type="match status" value="1"/>
</dbReference>
<protein>
    <submittedName>
        <fullName evidence="2">Amine oxidase</fullName>
    </submittedName>
</protein>
<dbReference type="Gene3D" id="3.50.50.60">
    <property type="entry name" value="FAD/NAD(P)-binding domain"/>
    <property type="match status" value="1"/>
</dbReference>
<dbReference type="PANTHER" id="PTHR21197">
    <property type="entry name" value="UDP-GALACTOPYRANOSE MUTASE"/>
    <property type="match status" value="1"/>
</dbReference>
<dbReference type="GO" id="GO:0016491">
    <property type="term" value="F:oxidoreductase activity"/>
    <property type="evidence" value="ECO:0007669"/>
    <property type="project" value="InterPro"/>
</dbReference>
<name>A0A084SS75_9BACT</name>
<dbReference type="GO" id="GO:0050660">
    <property type="term" value="F:flavin adenine dinucleotide binding"/>
    <property type="evidence" value="ECO:0007669"/>
    <property type="project" value="TreeGrafter"/>
</dbReference>
<dbReference type="AlphaFoldDB" id="A0A084SS75"/>
<organism evidence="2 3">
    <name type="scientific">Archangium violaceum Cb vi76</name>
    <dbReference type="NCBI Taxonomy" id="1406225"/>
    <lineage>
        <taxon>Bacteria</taxon>
        <taxon>Pseudomonadati</taxon>
        <taxon>Myxococcota</taxon>
        <taxon>Myxococcia</taxon>
        <taxon>Myxococcales</taxon>
        <taxon>Cystobacterineae</taxon>
        <taxon>Archangiaceae</taxon>
        <taxon>Archangium</taxon>
    </lineage>
</organism>
<reference evidence="2 3" key="1">
    <citation type="submission" date="2014-07" db="EMBL/GenBank/DDBJ databases">
        <title>Draft Genome Sequence of Gephyronic Acid Producer, Cystobacter violaceus Strain Cb vi76.</title>
        <authorList>
            <person name="Stevens D.C."/>
            <person name="Young J."/>
            <person name="Carmichael R."/>
            <person name="Tan J."/>
            <person name="Taylor R.E."/>
        </authorList>
    </citation>
    <scope>NUCLEOTIDE SEQUENCE [LARGE SCALE GENOMIC DNA]</scope>
    <source>
        <strain evidence="2 3">Cb vi76</strain>
    </source>
</reference>
<evidence type="ECO:0000313" key="3">
    <source>
        <dbReference type="Proteomes" id="UP000028547"/>
    </source>
</evidence>
<dbReference type="InterPro" id="IPR002937">
    <property type="entry name" value="Amino_oxidase"/>
</dbReference>
<dbReference type="Proteomes" id="UP000028547">
    <property type="component" value="Unassembled WGS sequence"/>
</dbReference>
<dbReference type="RefSeq" id="WP_043399044.1">
    <property type="nucleotide sequence ID" value="NZ_JPMI01000150.1"/>
</dbReference>
<dbReference type="GO" id="GO:0005829">
    <property type="term" value="C:cytosol"/>
    <property type="evidence" value="ECO:0007669"/>
    <property type="project" value="TreeGrafter"/>
</dbReference>
<dbReference type="InterPro" id="IPR036188">
    <property type="entry name" value="FAD/NAD-bd_sf"/>
</dbReference>
<dbReference type="EMBL" id="JPMI01000150">
    <property type="protein sequence ID" value="KFA91310.1"/>
    <property type="molecule type" value="Genomic_DNA"/>
</dbReference>
<evidence type="ECO:0000313" key="2">
    <source>
        <dbReference type="EMBL" id="KFA91310.1"/>
    </source>
</evidence>
<sequence length="437" mass="48340">MDPIVILGAGLAGLSAAHFLQRPWRLIEKSERVGGLIKTEVIEGCAFDPTGHWLHLRDPEIKELVNTRWLPGQLVTIQRKAAIYSRGVFTRFPYQVNTHGLPAEVVAENLIGYVEAVYGEKGRELREREPRDFAEFILRYMGEGFAKNFMFPYNKKLWTVDPSELSAAWVGRFVPRPTLKEVVDGALGVGSDALGYNASFVYPREGGIESLARGILAHLKGGELSVNTEPTAIDWKARKVTLSDGRVLGYSELLSTISLPGLVRLVAKGASGVPDEVLAAAGRLRATTVTYVCVAARGKNPRPWHWIYLPEPEFKTYRIGSPSAVYAPLAPPDTSTFYVEYSHHGELSMAQAEAYAVEDLVRSRMVDSADDILFARAREIPHAYVLYDDAYGPAKAEILRFLEHAGILTAGRYGQWEYSSMEDAILGGRACARRLNG</sequence>
<dbReference type="GO" id="GO:0008767">
    <property type="term" value="F:UDP-galactopyranose mutase activity"/>
    <property type="evidence" value="ECO:0007669"/>
    <property type="project" value="TreeGrafter"/>
</dbReference>
<dbReference type="SUPFAM" id="SSF51905">
    <property type="entry name" value="FAD/NAD(P)-binding domain"/>
    <property type="match status" value="1"/>
</dbReference>
<accession>A0A084SS75</accession>
<evidence type="ECO:0000259" key="1">
    <source>
        <dbReference type="Pfam" id="PF01593"/>
    </source>
</evidence>
<feature type="domain" description="Amine oxidase" evidence="1">
    <location>
        <begin position="11"/>
        <end position="435"/>
    </location>
</feature>
<dbReference type="Pfam" id="PF01593">
    <property type="entry name" value="Amino_oxidase"/>
    <property type="match status" value="1"/>
</dbReference>